<dbReference type="EMBL" id="KV454426">
    <property type="protein sequence ID" value="ODQ83234.1"/>
    <property type="molecule type" value="Genomic_DNA"/>
</dbReference>
<evidence type="ECO:0000256" key="1">
    <source>
        <dbReference type="ARBA" id="ARBA00022553"/>
    </source>
</evidence>
<dbReference type="GO" id="GO:0035091">
    <property type="term" value="F:phosphatidylinositol binding"/>
    <property type="evidence" value="ECO:0007669"/>
    <property type="project" value="UniProtKB-ARBA"/>
</dbReference>
<feature type="region of interest" description="Disordered" evidence="3">
    <location>
        <begin position="36"/>
        <end position="62"/>
    </location>
</feature>
<comment type="subunit">
    <text evidence="2">Heterodimer of SLM1-SLM2. Binds phosphatidylinositol 4,5-bisphosphate, which is required for function. Interacts with the TORC2 subunits AVO2, BIT61 and TOR2. Interacts with the calcineurin catalytic subunits CNA1 and CNA2.</text>
</comment>
<dbReference type="Proteomes" id="UP000094336">
    <property type="component" value="Unassembled WGS sequence"/>
</dbReference>
<dbReference type="Pfam" id="PF20399">
    <property type="entry name" value="PH_20"/>
    <property type="match status" value="1"/>
</dbReference>
<accession>A0A1E3R099</accession>
<dbReference type="CDD" id="cd13311">
    <property type="entry name" value="PH_Slm1"/>
    <property type="match status" value="1"/>
</dbReference>
<proteinExistence type="predicted"/>
<feature type="compositionally biased region" description="Polar residues" evidence="3">
    <location>
        <begin position="717"/>
        <end position="730"/>
    </location>
</feature>
<name>A0A1E3R099_9ASCO</name>
<feature type="domain" description="PH" evidence="4">
    <location>
        <begin position="376"/>
        <end position="483"/>
    </location>
</feature>
<dbReference type="GO" id="GO:0005886">
    <property type="term" value="C:plasma membrane"/>
    <property type="evidence" value="ECO:0007669"/>
    <property type="project" value="UniProtKB-ARBA"/>
</dbReference>
<organism evidence="5 6">
    <name type="scientific">Babjeviella inositovora NRRL Y-12698</name>
    <dbReference type="NCBI Taxonomy" id="984486"/>
    <lineage>
        <taxon>Eukaryota</taxon>
        <taxon>Fungi</taxon>
        <taxon>Dikarya</taxon>
        <taxon>Ascomycota</taxon>
        <taxon>Saccharomycotina</taxon>
        <taxon>Pichiomycetes</taxon>
        <taxon>Serinales incertae sedis</taxon>
        <taxon>Babjeviella</taxon>
    </lineage>
</organism>
<dbReference type="AlphaFoldDB" id="A0A1E3R099"/>
<keyword evidence="6" id="KW-1185">Reference proteome</keyword>
<dbReference type="GO" id="GO:0001558">
    <property type="term" value="P:regulation of cell growth"/>
    <property type="evidence" value="ECO:0007669"/>
    <property type="project" value="UniProtKB-ARBA"/>
</dbReference>
<dbReference type="GO" id="GO:0030950">
    <property type="term" value="P:establishment or maintenance of actin cytoskeleton polarity"/>
    <property type="evidence" value="ECO:0007669"/>
    <property type="project" value="UniProtKB-ARBA"/>
</dbReference>
<dbReference type="RefSeq" id="XP_018988562.1">
    <property type="nucleotide sequence ID" value="XM_019127809.1"/>
</dbReference>
<evidence type="ECO:0000256" key="2">
    <source>
        <dbReference type="ARBA" id="ARBA00064463"/>
    </source>
</evidence>
<evidence type="ECO:0000313" key="5">
    <source>
        <dbReference type="EMBL" id="ODQ83234.1"/>
    </source>
</evidence>
<feature type="region of interest" description="Disordered" evidence="3">
    <location>
        <begin position="616"/>
        <end position="635"/>
    </location>
</feature>
<dbReference type="InterPro" id="IPR011993">
    <property type="entry name" value="PH-like_dom_sf"/>
</dbReference>
<evidence type="ECO:0000256" key="3">
    <source>
        <dbReference type="SAM" id="MobiDB-lite"/>
    </source>
</evidence>
<feature type="region of interest" description="Disordered" evidence="3">
    <location>
        <begin position="713"/>
        <end position="752"/>
    </location>
</feature>
<dbReference type="InterPro" id="IPR001849">
    <property type="entry name" value="PH_domain"/>
</dbReference>
<keyword evidence="1" id="KW-0597">Phosphoprotein</keyword>
<dbReference type="SUPFAM" id="SSF50729">
    <property type="entry name" value="PH domain-like"/>
    <property type="match status" value="1"/>
</dbReference>
<dbReference type="InterPro" id="IPR046869">
    <property type="entry name" value="SLM1/RGC1-like_PH"/>
</dbReference>
<dbReference type="PANTHER" id="PTHR31941:SF16">
    <property type="entry name" value="PHOSPHATIDYLINOSITOL 4,5-BISPHOSPHATE-BINDING PROTEIN SLM1-RELATED"/>
    <property type="match status" value="1"/>
</dbReference>
<dbReference type="GO" id="GO:0051017">
    <property type="term" value="P:actin filament bundle assembly"/>
    <property type="evidence" value="ECO:0007669"/>
    <property type="project" value="UniProtKB-ARBA"/>
</dbReference>
<protein>
    <recommendedName>
        <fullName evidence="4">PH domain-containing protein</fullName>
    </recommendedName>
</protein>
<feature type="compositionally biased region" description="Polar residues" evidence="3">
    <location>
        <begin position="40"/>
        <end position="53"/>
    </location>
</feature>
<feature type="region of interest" description="Disordered" evidence="3">
    <location>
        <begin position="493"/>
        <end position="519"/>
    </location>
</feature>
<dbReference type="FunFam" id="1.20.1270.60:FF:000078">
    <property type="entry name" value="Slm1p"/>
    <property type="match status" value="1"/>
</dbReference>
<dbReference type="GeneID" id="30145662"/>
<feature type="region of interest" description="Disordered" evidence="3">
    <location>
        <begin position="662"/>
        <end position="685"/>
    </location>
</feature>
<dbReference type="GO" id="GO:0072659">
    <property type="term" value="P:protein localization to plasma membrane"/>
    <property type="evidence" value="ECO:0007669"/>
    <property type="project" value="UniProtKB-ARBA"/>
</dbReference>
<feature type="compositionally biased region" description="Basic and acidic residues" evidence="3">
    <location>
        <begin position="493"/>
        <end position="504"/>
    </location>
</feature>
<dbReference type="InterPro" id="IPR043453">
    <property type="entry name" value="Slm1_PH"/>
</dbReference>
<dbReference type="PANTHER" id="PTHR31941">
    <property type="entry name" value="CYTOSKELETAL SIGNALING PROTEIN SLM1"/>
    <property type="match status" value="1"/>
</dbReference>
<evidence type="ECO:0000259" key="4">
    <source>
        <dbReference type="PROSITE" id="PS50003"/>
    </source>
</evidence>
<feature type="compositionally biased region" description="Polar residues" evidence="3">
    <location>
        <begin position="621"/>
        <end position="633"/>
    </location>
</feature>
<dbReference type="FunFam" id="2.30.29.30:FF:000328">
    <property type="entry name" value="Phosphatidylinositol 4,5-bisphosphate-binding protein SLM1"/>
    <property type="match status" value="1"/>
</dbReference>
<dbReference type="Gene3D" id="2.30.29.30">
    <property type="entry name" value="Pleckstrin-homology domain (PH domain)/Phosphotyrosine-binding domain (PTB)"/>
    <property type="match status" value="1"/>
</dbReference>
<dbReference type="InterPro" id="IPR046868">
    <property type="entry name" value="BAR_4"/>
</dbReference>
<feature type="compositionally biased region" description="Polar residues" evidence="3">
    <location>
        <begin position="559"/>
        <end position="574"/>
    </location>
</feature>
<feature type="region of interest" description="Disordered" evidence="3">
    <location>
        <begin position="559"/>
        <end position="581"/>
    </location>
</feature>
<dbReference type="Pfam" id="PF20400">
    <property type="entry name" value="BAR_4"/>
    <property type="match status" value="1"/>
</dbReference>
<feature type="compositionally biased region" description="Low complexity" evidence="3">
    <location>
        <begin position="666"/>
        <end position="675"/>
    </location>
</feature>
<dbReference type="OrthoDB" id="5598057at2759"/>
<gene>
    <name evidence="5" type="ORF">BABINDRAFT_159671</name>
</gene>
<reference evidence="6" key="1">
    <citation type="submission" date="2016-05" db="EMBL/GenBank/DDBJ databases">
        <title>Comparative genomics of biotechnologically important yeasts.</title>
        <authorList>
            <consortium name="DOE Joint Genome Institute"/>
            <person name="Riley R."/>
            <person name="Haridas S."/>
            <person name="Wolfe K.H."/>
            <person name="Lopes M.R."/>
            <person name="Hittinger C.T."/>
            <person name="Goker M."/>
            <person name="Salamov A."/>
            <person name="Wisecaver J."/>
            <person name="Long T.M."/>
            <person name="Aerts A.L."/>
            <person name="Barry K."/>
            <person name="Choi C."/>
            <person name="Clum A."/>
            <person name="Coughlan A.Y."/>
            <person name="Deshpande S."/>
            <person name="Douglass A.P."/>
            <person name="Hanson S.J."/>
            <person name="Klenk H.-P."/>
            <person name="Labutti K."/>
            <person name="Lapidus A."/>
            <person name="Lindquist E."/>
            <person name="Lipzen A."/>
            <person name="Meier-Kolthoff J.P."/>
            <person name="Ohm R.A."/>
            <person name="Otillar R.P."/>
            <person name="Pangilinan J."/>
            <person name="Peng Y."/>
            <person name="Rokas A."/>
            <person name="Rosa C.A."/>
            <person name="Scheuner C."/>
            <person name="Sibirny A.A."/>
            <person name="Slot J.C."/>
            <person name="Stielow J.B."/>
            <person name="Sun H."/>
            <person name="Kurtzman C.P."/>
            <person name="Blackwell M."/>
            <person name="Grigoriev I.V."/>
            <person name="Jeffries T.W."/>
        </authorList>
    </citation>
    <scope>NUCLEOTIDE SEQUENCE [LARGE SCALE GENOMIC DNA]</scope>
    <source>
        <strain evidence="6">NRRL Y-12698</strain>
    </source>
</reference>
<sequence length="752" mass="84804">MSKQDSLAPNNLSHSMSMLSQNNQYQLYQLQKQQQQQQQRTKSIRSTADVTENTSTVAATGSSSVKDVRSPLYLQLPVNSNPTEILAARFNSWRSIIKALVNYLREVVSVHEEIVRQQLRLQHAVNFPFVSNSRPKQSSGHGAAQQDVQYQESLLTTKFFLPFGNGSVQDLPSILTQYHSKNVSNASKTLKELSQLVIPRLEDLRKDLLVKIKEIKNLASDFKNDLSVQVNETKNLLSQYQTAIDTCSKNPANLLPTMDPFLIHSQLEQHLEAQITEENFLHDAYINLQTSGKELEKIVVIEIQNALTAYAKALGMEAQAVFDILITKLDSGLLTKEPQFEWDAFVAKDSNFIDPNLPSRAFAQIAYNNMHNPLNLEVRSSYLERRSKFLKSYSRGWYVLTSNYIHEFKSPDRKKNPIPIMSLSLYDCSVAEHSSASSSGGTFKFVLHAKQNGIIHRGHNWVFRVDSYDTMIAWYNDLKQLTSLPNPVARSQLMKDRGASEQRPDGSVAPVPPNTVTNRLTAPTIREGTSSASGTIRSDSMNSKLEYMNLSDTPLQYVSTGAQPHLPNRNSLPPSESLRGDYHRKDDGVIAVPLTDSHNDEYQQYYHAHHSQQELYPNPVRGSQQPYPDTLVSNAPREPHFQARDFSREVNDRDNLLSTEVDKSFQSHSQVSQFQDTQFNSDHSEADLDHSYRNTLQTESSFHRSTATAATMATTADQSSLGLTPVSSPTGYDKKASTKVPRILDPQEQYLY</sequence>
<dbReference type="GO" id="GO:0031929">
    <property type="term" value="P:TOR signaling"/>
    <property type="evidence" value="ECO:0007669"/>
    <property type="project" value="UniProtKB-ARBA"/>
</dbReference>
<evidence type="ECO:0000313" key="6">
    <source>
        <dbReference type="Proteomes" id="UP000094336"/>
    </source>
</evidence>
<dbReference type="PROSITE" id="PS50003">
    <property type="entry name" value="PH_DOMAIN"/>
    <property type="match status" value="1"/>
</dbReference>
<dbReference type="SMART" id="SM00233">
    <property type="entry name" value="PH"/>
    <property type="match status" value="1"/>
</dbReference>
<dbReference type="STRING" id="984486.A0A1E3R099"/>